<dbReference type="HOGENOM" id="CLU_158484_10_2_3"/>
<dbReference type="PROSITE" id="PS51740">
    <property type="entry name" value="SPOVT_ABRB"/>
    <property type="match status" value="1"/>
</dbReference>
<name>K9XNM5_STAC7</name>
<dbReference type="NCBIfam" id="TIGR01439">
    <property type="entry name" value="lp_hng_hel_AbrB"/>
    <property type="match status" value="1"/>
</dbReference>
<protein>
    <submittedName>
        <fullName evidence="3">Transcriptional regulator, AbrB family</fullName>
    </submittedName>
</protein>
<dbReference type="SUPFAM" id="SSF89447">
    <property type="entry name" value="AbrB/MazE/MraZ-like"/>
    <property type="match status" value="1"/>
</dbReference>
<feature type="domain" description="SpoVT-AbrB" evidence="2">
    <location>
        <begin position="3"/>
        <end position="48"/>
    </location>
</feature>
<reference evidence="4" key="1">
    <citation type="journal article" date="2013" name="Proc. Natl. Acad. Sci. U.S.A.">
        <title>Improving the coverage of the cyanobacterial phylum using diversity-driven genome sequencing.</title>
        <authorList>
            <person name="Shih P.M."/>
            <person name="Wu D."/>
            <person name="Latifi A."/>
            <person name="Axen S.D."/>
            <person name="Fewer D.P."/>
            <person name="Talla E."/>
            <person name="Calteau A."/>
            <person name="Cai F."/>
            <person name="Tandeau de Marsac N."/>
            <person name="Rippka R."/>
            <person name="Herdman M."/>
            <person name="Sivonen K."/>
            <person name="Coursin T."/>
            <person name="Laurent T."/>
            <person name="Goodwin L."/>
            <person name="Nolan M."/>
            <person name="Davenport K.W."/>
            <person name="Han C.S."/>
            <person name="Rubin E.M."/>
            <person name="Eisen J.A."/>
            <person name="Woyke T."/>
            <person name="Gugger M."/>
            <person name="Kerfeld C.A."/>
        </authorList>
    </citation>
    <scope>NUCLEOTIDE SEQUENCE [LARGE SCALE GENOMIC DNA]</scope>
    <source>
        <strain evidence="4">ATCC 29371 / PCC 7437</strain>
    </source>
</reference>
<dbReference type="eggNOG" id="COG2002">
    <property type="taxonomic scope" value="Bacteria"/>
</dbReference>
<dbReference type="Proteomes" id="UP000010473">
    <property type="component" value="Chromosome"/>
</dbReference>
<dbReference type="Gene3D" id="2.10.260.10">
    <property type="match status" value="1"/>
</dbReference>
<evidence type="ECO:0000259" key="2">
    <source>
        <dbReference type="PROSITE" id="PS51740"/>
    </source>
</evidence>
<evidence type="ECO:0000313" key="4">
    <source>
        <dbReference type="Proteomes" id="UP000010473"/>
    </source>
</evidence>
<dbReference type="SMART" id="SM00966">
    <property type="entry name" value="SpoVT_AbrB"/>
    <property type="match status" value="1"/>
</dbReference>
<evidence type="ECO:0000313" key="3">
    <source>
        <dbReference type="EMBL" id="AFZ33684.1"/>
    </source>
</evidence>
<dbReference type="RefSeq" id="WP_015191357.1">
    <property type="nucleotide sequence ID" value="NC_019748.1"/>
</dbReference>
<gene>
    <name evidence="3" type="ordered locus">Sta7437_0062</name>
</gene>
<dbReference type="EMBL" id="CP003653">
    <property type="protein sequence ID" value="AFZ33684.1"/>
    <property type="molecule type" value="Genomic_DNA"/>
</dbReference>
<evidence type="ECO:0000256" key="1">
    <source>
        <dbReference type="PROSITE-ProRule" id="PRU01076"/>
    </source>
</evidence>
<dbReference type="Pfam" id="PF04014">
    <property type="entry name" value="MazE_antitoxin"/>
    <property type="match status" value="1"/>
</dbReference>
<organism evidence="3 4">
    <name type="scientific">Stanieria cyanosphaera (strain ATCC 29371 / PCC 7437)</name>
    <dbReference type="NCBI Taxonomy" id="111780"/>
    <lineage>
        <taxon>Bacteria</taxon>
        <taxon>Bacillati</taxon>
        <taxon>Cyanobacteriota</taxon>
        <taxon>Cyanophyceae</taxon>
        <taxon>Pleurocapsales</taxon>
        <taxon>Dermocarpellaceae</taxon>
        <taxon>Stanieria</taxon>
    </lineage>
</organism>
<keyword evidence="4" id="KW-1185">Reference proteome</keyword>
<sequence>MTQTITKVNKQGRIVIPIELRQQLGLVAGSKLIARLEGNRIILEKPDDVFQRLRSTFNSSDSIVEELIAERRAETANE</sequence>
<dbReference type="GO" id="GO:0003677">
    <property type="term" value="F:DNA binding"/>
    <property type="evidence" value="ECO:0007669"/>
    <property type="project" value="UniProtKB-UniRule"/>
</dbReference>
<dbReference type="InterPro" id="IPR007159">
    <property type="entry name" value="SpoVT-AbrB_dom"/>
</dbReference>
<proteinExistence type="predicted"/>
<accession>K9XNM5</accession>
<dbReference type="AlphaFoldDB" id="K9XNM5"/>
<dbReference type="KEGG" id="scs:Sta7437_0062"/>
<keyword evidence="1" id="KW-0238">DNA-binding</keyword>
<dbReference type="OrthoDB" id="427203at2"/>
<dbReference type="InterPro" id="IPR037914">
    <property type="entry name" value="SpoVT-AbrB_sf"/>
</dbReference>
<dbReference type="PATRIC" id="fig|111780.3.peg.60"/>